<feature type="compositionally biased region" description="Polar residues" evidence="1">
    <location>
        <begin position="169"/>
        <end position="183"/>
    </location>
</feature>
<feature type="compositionally biased region" description="Polar residues" evidence="1">
    <location>
        <begin position="1176"/>
        <end position="1185"/>
    </location>
</feature>
<evidence type="ECO:0000313" key="2">
    <source>
        <dbReference type="EMBL" id="EOB01254.1"/>
    </source>
</evidence>
<feature type="compositionally biased region" description="Basic and acidic residues" evidence="1">
    <location>
        <begin position="1201"/>
        <end position="1211"/>
    </location>
</feature>
<feature type="compositionally biased region" description="Polar residues" evidence="1">
    <location>
        <begin position="1141"/>
        <end position="1161"/>
    </location>
</feature>
<accession>R0L6L1</accession>
<dbReference type="EMBL" id="KB743110">
    <property type="protein sequence ID" value="EOB01254.1"/>
    <property type="molecule type" value="Genomic_DNA"/>
</dbReference>
<evidence type="ECO:0000256" key="1">
    <source>
        <dbReference type="SAM" id="MobiDB-lite"/>
    </source>
</evidence>
<keyword evidence="3" id="KW-1185">Reference proteome</keyword>
<evidence type="ECO:0000313" key="3">
    <source>
        <dbReference type="Proteomes" id="UP000296049"/>
    </source>
</evidence>
<protein>
    <submittedName>
        <fullName evidence="2">Uncharacterized protein</fullName>
    </submittedName>
</protein>
<proteinExistence type="predicted"/>
<sequence length="1211" mass="133440">MRGRQRWLGSLGLGQANKTSVRSFHEAFAQQQEKRYQEVVQKFPETATGGDLTGCEGIQGRKSRAGTWHGKDLRRALSLRKGAFEGLKEFAFQVKLNKEPPKPKSLRQGKRVYLSAMPLLFPEQGGKNVTFRIVYTNQQEALALPDSKKHETVLELEEGGELGKEREQSSSLPTTRQKPSNKSLRGCRQLQDLSETRVNATKTRKSKVSRSYHELLLLWLYQSTDALHQLRGNKLLEDVHPQTKGFRGAAFCYLAHHESGILQVDMSSKVLQRYLPLPETTQIVKQQLQALHRGEQPHSWLWLSFSTLGGAWWDSYFAGSAVLVDAASPAALRSCADPCHGELLHVILFYQHHSDLLENNEQHLRITGRLTVHTGLQTHRCVWVQHLYPYLYQKCTGTYESPGDGHIPLQPAALQRRSRSPRFGYKAAARAGEVPFCHCARCMGTAEAFQSLGTNSKTCLGFHQHHLGCARSELVGQAVVLGTHPVPGAQQEGSQAPGRMWSTSNTCGTISCNRKTTGKSVGRVKELNYQNQQRTTNSHQLQNNPGALTPSDPIATLSSCEIDIGSAANFLLTSAADRTLQWLWTPSERFGVNGVEDARDFHSCIATVATQGPAHSKGPSAFTPSSCHGQQEKWRKESKDRALETFLLCGPLPCLQPACCTPRAASLARHLLKPPPLHGHDRGQAGAATSRHRGAAKSLGAAWCWQHSPKPALREQHTGKPKAPSSTRSTICSAGLRACLDAHAEVNGWGTDREEIKPQQCTNNSMARAPHGKHDLNVTERGPVGEVFEPCYERIMSIVKKELLSPLPYPTGHPSGLAVPRAGHLHVVKRLAASPTATVLLCRRQPKSPAMTCWLQQGWPRSTALCKEAQDAVTMAQKQGTISPPAILALQKSSAGLAHHLSVGQLSHAELIPANAGERRNQILGLDSRKLVALQVPEKSFAVAETSPLSLESIVQYFKDLQTHVKDKQQNRTDRNLKGHRYVARACAEHFPPAVHLGSLPFAGCSWQGFPELMRGWHRAFCFAGDVDVHTGTPELKMCHQECQYSDMWQWIYKDVHIKQWSWSSGCLGAARAAMAEEGAEGMSLPPRFPRRGAACKLHFWSLTMGPEAGPKTGSETGDGSPVPKNGSVRWQPEKGRPTPYSWSHSPLGRSTGTRTIPSVRSTHRPSLALARLHSRLTQRPSPSAQEAAIDGELLAMGPEQDLRQRNGNDT</sequence>
<name>R0L6L1_ANAPL</name>
<feature type="region of interest" description="Disordered" evidence="1">
    <location>
        <begin position="1107"/>
        <end position="1211"/>
    </location>
</feature>
<gene>
    <name evidence="2" type="ORF">Anapl_04118</name>
</gene>
<reference evidence="3" key="1">
    <citation type="journal article" date="2013" name="Nat. Genet.">
        <title>The duck genome and transcriptome provide insight into an avian influenza virus reservoir species.</title>
        <authorList>
            <person name="Huang Y."/>
            <person name="Li Y."/>
            <person name="Burt D.W."/>
            <person name="Chen H."/>
            <person name="Zhang Y."/>
            <person name="Qian W."/>
            <person name="Kim H."/>
            <person name="Gan S."/>
            <person name="Zhao Y."/>
            <person name="Li J."/>
            <person name="Yi K."/>
            <person name="Feng H."/>
            <person name="Zhu P."/>
            <person name="Li B."/>
            <person name="Liu Q."/>
            <person name="Fairley S."/>
            <person name="Magor K.E."/>
            <person name="Du Z."/>
            <person name="Hu X."/>
            <person name="Goodman L."/>
            <person name="Tafer H."/>
            <person name="Vignal A."/>
            <person name="Lee T."/>
            <person name="Kim K.W."/>
            <person name="Sheng Z."/>
            <person name="An Y."/>
            <person name="Searle S."/>
            <person name="Herrero J."/>
            <person name="Groenen M.A."/>
            <person name="Crooijmans R.P."/>
            <person name="Faraut T."/>
            <person name="Cai Q."/>
            <person name="Webster R.G."/>
            <person name="Aldridge J.R."/>
            <person name="Warren W.C."/>
            <person name="Bartschat S."/>
            <person name="Kehr S."/>
            <person name="Marz M."/>
            <person name="Stadler P.F."/>
            <person name="Smith J."/>
            <person name="Kraus R.H."/>
            <person name="Zhao Y."/>
            <person name="Ren L."/>
            <person name="Fei J."/>
            <person name="Morisson M."/>
            <person name="Kaiser P."/>
            <person name="Griffin D.K."/>
            <person name="Rao M."/>
            <person name="Pitel F."/>
            <person name="Wang J."/>
            <person name="Li N."/>
        </authorList>
    </citation>
    <scope>NUCLEOTIDE SEQUENCE [LARGE SCALE GENOMIC DNA]</scope>
</reference>
<dbReference type="Proteomes" id="UP000296049">
    <property type="component" value="Unassembled WGS sequence"/>
</dbReference>
<organism evidence="2 3">
    <name type="scientific">Anas platyrhynchos</name>
    <name type="common">Mallard</name>
    <name type="synonym">Anas boschas</name>
    <dbReference type="NCBI Taxonomy" id="8839"/>
    <lineage>
        <taxon>Eukaryota</taxon>
        <taxon>Metazoa</taxon>
        <taxon>Chordata</taxon>
        <taxon>Craniata</taxon>
        <taxon>Vertebrata</taxon>
        <taxon>Euteleostomi</taxon>
        <taxon>Archelosauria</taxon>
        <taxon>Archosauria</taxon>
        <taxon>Dinosauria</taxon>
        <taxon>Saurischia</taxon>
        <taxon>Theropoda</taxon>
        <taxon>Coelurosauria</taxon>
        <taxon>Aves</taxon>
        <taxon>Neognathae</taxon>
        <taxon>Galloanserae</taxon>
        <taxon>Anseriformes</taxon>
        <taxon>Anatidae</taxon>
        <taxon>Anatinae</taxon>
        <taxon>Anas</taxon>
    </lineage>
</organism>
<dbReference type="AlphaFoldDB" id="R0L6L1"/>
<feature type="region of interest" description="Disordered" evidence="1">
    <location>
        <begin position="156"/>
        <end position="185"/>
    </location>
</feature>